<dbReference type="Proteomes" id="UP000535437">
    <property type="component" value="Unassembled WGS sequence"/>
</dbReference>
<dbReference type="InterPro" id="IPR018357">
    <property type="entry name" value="Hexapep_transf_CS"/>
</dbReference>
<keyword evidence="5" id="KW-1185">Reference proteome</keyword>
<dbReference type="InterPro" id="IPR011004">
    <property type="entry name" value="Trimer_LpxA-like_sf"/>
</dbReference>
<keyword evidence="2" id="KW-0677">Repeat</keyword>
<keyword evidence="1 4" id="KW-0808">Transferase</keyword>
<dbReference type="InterPro" id="IPR001451">
    <property type="entry name" value="Hexapep"/>
</dbReference>
<dbReference type="EMBL" id="JACCFY010000001">
    <property type="protein sequence ID" value="NYJ78246.1"/>
    <property type="molecule type" value="Genomic_DNA"/>
</dbReference>
<sequence length="573" mass="61632">MSQSGRRPSQDVDYSPWKAGAELSSGQRAAQEEHLRLLEETGARFGDSCFVSEMACVDVDSLDMGDHSYIAAGAYVTGDVTFGRHCSVNVYTVVRGDVRAGDGVRIGAHTSILGFNHSMSDPDIEIFRQPLTSQGITIGDDVWIGSNAVLLDGITVGSKSVIGAGSVVTKDVPSGAVVGGNPARVIRYRTRPGPLAHGTSLASRLERFADDARRSARPLLESHWSPELGLFTSHPSGAPTTRAQGDAIEIADLLLGDSPPQLPREELVEQLRSLQDSSTGMICALSADGAPVAPPHEDADAQTAYHVLSTGYALDLLGSAFAHPITMVSRQGPADVVNSLERLPWTSEVWGAGDRTDILATAIHWNSARSPHTSEGQIETVIGWLMRHVDPVTGMWGSPRAGDGLLQIVNGYYRTTRGTFAQFGVPVPHPERVIDTVLRHAEDPRWFRPDRRTACNVLDVAHPLWLASQYTGHRESDITELAQAWLPDTLGQWIEGDGSSQASGASGFSFRAPHPRTVGTQDTSVSLQGTEMWLAIVWFLADLAGVSASLDYRPRGVHRPEPASQPQPSQQVG</sequence>
<feature type="compositionally biased region" description="Low complexity" evidence="3">
    <location>
        <begin position="496"/>
        <end position="510"/>
    </location>
</feature>
<dbReference type="PROSITE" id="PS00101">
    <property type="entry name" value="HEXAPEP_TRANSFERASES"/>
    <property type="match status" value="1"/>
</dbReference>
<organism evidence="4 5">
    <name type="scientific">Nesterenkonia xinjiangensis</name>
    <dbReference type="NCBI Taxonomy" id="225327"/>
    <lineage>
        <taxon>Bacteria</taxon>
        <taxon>Bacillati</taxon>
        <taxon>Actinomycetota</taxon>
        <taxon>Actinomycetes</taxon>
        <taxon>Micrococcales</taxon>
        <taxon>Micrococcaceae</taxon>
        <taxon>Nesterenkonia</taxon>
    </lineage>
</organism>
<evidence type="ECO:0000313" key="5">
    <source>
        <dbReference type="Proteomes" id="UP000535437"/>
    </source>
</evidence>
<comment type="caution">
    <text evidence="4">The sequence shown here is derived from an EMBL/GenBank/DDBJ whole genome shotgun (WGS) entry which is preliminary data.</text>
</comment>
<dbReference type="AlphaFoldDB" id="A0A7Z0K927"/>
<name>A0A7Z0K927_9MICC</name>
<dbReference type="Gene3D" id="2.160.10.10">
    <property type="entry name" value="Hexapeptide repeat proteins"/>
    <property type="match status" value="1"/>
</dbReference>
<dbReference type="InterPro" id="IPR050179">
    <property type="entry name" value="Trans_hexapeptide_repeat"/>
</dbReference>
<protein>
    <submittedName>
        <fullName evidence="4">Acetyltransferase-like isoleucine patch superfamily enzyme</fullName>
    </submittedName>
</protein>
<gene>
    <name evidence="4" type="ORF">HNR09_001657</name>
</gene>
<dbReference type="PANTHER" id="PTHR43300">
    <property type="entry name" value="ACETYLTRANSFERASE"/>
    <property type="match status" value="1"/>
</dbReference>
<dbReference type="Pfam" id="PF00132">
    <property type="entry name" value="Hexapep"/>
    <property type="match status" value="1"/>
</dbReference>
<reference evidence="4 5" key="1">
    <citation type="submission" date="2020-07" db="EMBL/GenBank/DDBJ databases">
        <title>Sequencing the genomes of 1000 actinobacteria strains.</title>
        <authorList>
            <person name="Klenk H.-P."/>
        </authorList>
    </citation>
    <scope>NUCLEOTIDE SEQUENCE [LARGE SCALE GENOMIC DNA]</scope>
    <source>
        <strain evidence="4 5">DSM 15475</strain>
    </source>
</reference>
<dbReference type="CDD" id="cd04647">
    <property type="entry name" value="LbH_MAT_like"/>
    <property type="match status" value="1"/>
</dbReference>
<dbReference type="GO" id="GO:0016740">
    <property type="term" value="F:transferase activity"/>
    <property type="evidence" value="ECO:0007669"/>
    <property type="project" value="UniProtKB-KW"/>
</dbReference>
<dbReference type="PANTHER" id="PTHR43300:SF11">
    <property type="entry name" value="ACETYLTRANSFERASE RV3034C-RELATED"/>
    <property type="match status" value="1"/>
</dbReference>
<evidence type="ECO:0000256" key="3">
    <source>
        <dbReference type="SAM" id="MobiDB-lite"/>
    </source>
</evidence>
<accession>A0A7Z0K927</accession>
<evidence type="ECO:0000313" key="4">
    <source>
        <dbReference type="EMBL" id="NYJ78246.1"/>
    </source>
</evidence>
<evidence type="ECO:0000256" key="1">
    <source>
        <dbReference type="ARBA" id="ARBA00022679"/>
    </source>
</evidence>
<feature type="region of interest" description="Disordered" evidence="3">
    <location>
        <begin position="496"/>
        <end position="522"/>
    </location>
</feature>
<evidence type="ECO:0000256" key="2">
    <source>
        <dbReference type="ARBA" id="ARBA00022737"/>
    </source>
</evidence>
<proteinExistence type="predicted"/>
<dbReference type="SUPFAM" id="SSF51161">
    <property type="entry name" value="Trimeric LpxA-like enzymes"/>
    <property type="match status" value="1"/>
</dbReference>